<sequence length="295" mass="32169">MATVIKTNDIGRVAMLPALRDAAAAAAELVTLWPLSEALQMDNDAKYAENLQVRITRTIARILTGEDVTVPDAEYVYEGAAEIPGRPQTVVDALLRANEAYDAISAYSESGDAKLVMAASAMLGVDWDQNTVNTVAESLESIGSSLGLSDDGLKATLDPEGIAQRFALSIVSINTLLDAIGIDDPNQPQRALPALIFFNELQERLAIPRVFLSDHDFTGMLNARTEGSVKLISFAEFISPLAQREWKKHLEDVLWDPNVAKEQAKAEDERKNKEALAAKFAHVQNNDDGKEHVEL</sequence>
<dbReference type="AlphaFoldDB" id="A0A971D0Q2"/>
<reference evidence="2" key="1">
    <citation type="journal article" date="2020" name="Biotechnol. Biofuels">
        <title>New insights from the biogas microbiome by comprehensive genome-resolved metagenomics of nearly 1600 species originating from multiple anaerobic digesters.</title>
        <authorList>
            <person name="Campanaro S."/>
            <person name="Treu L."/>
            <person name="Rodriguez-R L.M."/>
            <person name="Kovalovszki A."/>
            <person name="Ziels R.M."/>
            <person name="Maus I."/>
            <person name="Zhu X."/>
            <person name="Kougias P.G."/>
            <person name="Basile A."/>
            <person name="Luo G."/>
            <person name="Schluter A."/>
            <person name="Konstantinidis K.T."/>
            <person name="Angelidaki I."/>
        </authorList>
    </citation>
    <scope>NUCLEOTIDE SEQUENCE</scope>
    <source>
        <strain evidence="2">AS01afH2WH_6</strain>
    </source>
</reference>
<accession>A0A971D0Q2</accession>
<feature type="region of interest" description="Disordered" evidence="1">
    <location>
        <begin position="262"/>
        <end position="295"/>
    </location>
</feature>
<gene>
    <name evidence="2" type="ORF">GXW98_08965</name>
</gene>
<dbReference type="Proteomes" id="UP000767327">
    <property type="component" value="Unassembled WGS sequence"/>
</dbReference>
<protein>
    <submittedName>
        <fullName evidence="2">Uncharacterized protein</fullName>
    </submittedName>
</protein>
<reference evidence="2" key="2">
    <citation type="submission" date="2020-01" db="EMBL/GenBank/DDBJ databases">
        <authorList>
            <person name="Campanaro S."/>
        </authorList>
    </citation>
    <scope>NUCLEOTIDE SEQUENCE</scope>
    <source>
        <strain evidence="2">AS01afH2WH_6</strain>
    </source>
</reference>
<dbReference type="RefSeq" id="WP_273174563.1">
    <property type="nucleotide sequence ID" value="NZ_JAAXZR010000027.1"/>
</dbReference>
<proteinExistence type="predicted"/>
<evidence type="ECO:0000313" key="2">
    <source>
        <dbReference type="EMBL" id="NLT80394.1"/>
    </source>
</evidence>
<dbReference type="EMBL" id="JAAXZR010000027">
    <property type="protein sequence ID" value="NLT80394.1"/>
    <property type="molecule type" value="Genomic_DNA"/>
</dbReference>
<organism evidence="2 3">
    <name type="scientific">Bifidobacterium crudilactis</name>
    <dbReference type="NCBI Taxonomy" id="327277"/>
    <lineage>
        <taxon>Bacteria</taxon>
        <taxon>Bacillati</taxon>
        <taxon>Actinomycetota</taxon>
        <taxon>Actinomycetes</taxon>
        <taxon>Bifidobacteriales</taxon>
        <taxon>Bifidobacteriaceae</taxon>
        <taxon>Bifidobacterium</taxon>
    </lineage>
</organism>
<comment type="caution">
    <text evidence="2">The sequence shown here is derived from an EMBL/GenBank/DDBJ whole genome shotgun (WGS) entry which is preliminary data.</text>
</comment>
<name>A0A971D0Q2_9BIFI</name>
<feature type="compositionally biased region" description="Basic and acidic residues" evidence="1">
    <location>
        <begin position="262"/>
        <end position="276"/>
    </location>
</feature>
<feature type="compositionally biased region" description="Basic and acidic residues" evidence="1">
    <location>
        <begin position="285"/>
        <end position="295"/>
    </location>
</feature>
<evidence type="ECO:0000256" key="1">
    <source>
        <dbReference type="SAM" id="MobiDB-lite"/>
    </source>
</evidence>
<evidence type="ECO:0000313" key="3">
    <source>
        <dbReference type="Proteomes" id="UP000767327"/>
    </source>
</evidence>